<sequence length="127" mass="14614">MPHFIIECSKNILQQRTPEEIMNVVYETADSSGLFALNDIKVRLHPYEYYRLGDKKDSFLHIFGYIMEGRSTEQKAILSKQICTNVTALFPDISFFAVSIHEIEAATYCNKALINPENSDHNRHFGL</sequence>
<dbReference type="PANTHER" id="PTHR37950:SF1">
    <property type="entry name" value="4-HYDROXYPHENYLACETATE CATABOLISM PROTEIN"/>
    <property type="match status" value="1"/>
</dbReference>
<dbReference type="CDD" id="cd00580">
    <property type="entry name" value="CHMI"/>
    <property type="match status" value="1"/>
</dbReference>
<dbReference type="eggNOG" id="COG3232">
    <property type="taxonomic scope" value="Bacteria"/>
</dbReference>
<dbReference type="OrthoDB" id="9814215at2"/>
<dbReference type="SUPFAM" id="SSF55331">
    <property type="entry name" value="Tautomerase/MIF"/>
    <property type="match status" value="1"/>
</dbReference>
<dbReference type="EMBL" id="JPRH01000003">
    <property type="protein sequence ID" value="KFF12724.1"/>
    <property type="molecule type" value="Genomic_DNA"/>
</dbReference>
<dbReference type="Gene3D" id="3.30.429.10">
    <property type="entry name" value="Macrophage Migration Inhibitory Factor"/>
    <property type="match status" value="1"/>
</dbReference>
<keyword evidence="2" id="KW-1185">Reference proteome</keyword>
<accession>A0A086A7R0</accession>
<dbReference type="STRING" id="445961.IW15_07960"/>
<dbReference type="Pfam" id="PF02962">
    <property type="entry name" value="CHMI"/>
    <property type="match status" value="1"/>
</dbReference>
<proteinExistence type="predicted"/>
<name>A0A086A7R0_9FLAO</name>
<dbReference type="GO" id="GO:0008704">
    <property type="term" value="F:5-carboxymethyl-2-hydroxymuconate delta-isomerase activity"/>
    <property type="evidence" value="ECO:0007669"/>
    <property type="project" value="InterPro"/>
</dbReference>
<dbReference type="InterPro" id="IPR004220">
    <property type="entry name" value="5-COMe_2-OHmuconate_Isoase"/>
</dbReference>
<dbReference type="PANTHER" id="PTHR37950">
    <property type="entry name" value="4-HYDROXYPHENYLACETATE CATABOLISM PROTEIN"/>
    <property type="match status" value="1"/>
</dbReference>
<evidence type="ECO:0000313" key="2">
    <source>
        <dbReference type="Proteomes" id="UP000028705"/>
    </source>
</evidence>
<protein>
    <submittedName>
        <fullName evidence="1">5-carboxymethyl-2-hydroxymuconate isomerase</fullName>
    </submittedName>
</protein>
<comment type="caution">
    <text evidence="1">The sequence shown here is derived from an EMBL/GenBank/DDBJ whole genome shotgun (WGS) entry which is preliminary data.</text>
</comment>
<gene>
    <name evidence="1" type="ORF">IW15_07960</name>
</gene>
<reference evidence="1 2" key="1">
    <citation type="submission" date="2014-07" db="EMBL/GenBank/DDBJ databases">
        <title>Genome of Chryseobacterium soli DSM 19298.</title>
        <authorList>
            <person name="Stropko S.J."/>
            <person name="Pipes S.E."/>
            <person name="Newman J."/>
        </authorList>
    </citation>
    <scope>NUCLEOTIDE SEQUENCE [LARGE SCALE GENOMIC DNA]</scope>
    <source>
        <strain evidence="1 2">DSM 19298</strain>
    </source>
</reference>
<dbReference type="RefSeq" id="WP_034710414.1">
    <property type="nucleotide sequence ID" value="NZ_JPRH01000003.1"/>
</dbReference>
<dbReference type="Proteomes" id="UP000028705">
    <property type="component" value="Unassembled WGS sequence"/>
</dbReference>
<dbReference type="AlphaFoldDB" id="A0A086A7R0"/>
<organism evidence="1 2">
    <name type="scientific">Chryseobacterium soli</name>
    <dbReference type="NCBI Taxonomy" id="445961"/>
    <lineage>
        <taxon>Bacteria</taxon>
        <taxon>Pseudomonadati</taxon>
        <taxon>Bacteroidota</taxon>
        <taxon>Flavobacteriia</taxon>
        <taxon>Flavobacteriales</taxon>
        <taxon>Weeksellaceae</taxon>
        <taxon>Chryseobacterium group</taxon>
        <taxon>Chryseobacterium</taxon>
    </lineage>
</organism>
<evidence type="ECO:0000313" key="1">
    <source>
        <dbReference type="EMBL" id="KFF12724.1"/>
    </source>
</evidence>
<dbReference type="InterPro" id="IPR014347">
    <property type="entry name" value="Tautomerase/MIF_sf"/>
</dbReference>
<keyword evidence="1" id="KW-0413">Isomerase</keyword>